<sequence>MGKKQKEDVLNINSIANRDIIQRLNFMYQASVYLQSLSTFASTSSTSSADSMDQSGVSPCEASGSVTEPSSPPKAAKGKRKRVIGRKKTVNDLARSYVHALKVVGQKTTVKMDPSIKRTLCKGCNVVLVPGSTAIVRVKRSSSHGHSVVYTCTGCKTSRRIPAPPTARTPSPRELQPQKQRQTPAVTPLLQEILNAHDPGQSKADLPATKETSIPHRKREKKATLSRVPPLFARQDAGHVTFRGNERLPEIDWEKGHGMFLV</sequence>
<organism evidence="6 7">
    <name type="scientific">Laccaria amethystina LaAM-08-1</name>
    <dbReference type="NCBI Taxonomy" id="1095629"/>
    <lineage>
        <taxon>Eukaryota</taxon>
        <taxon>Fungi</taxon>
        <taxon>Dikarya</taxon>
        <taxon>Basidiomycota</taxon>
        <taxon>Agaricomycotina</taxon>
        <taxon>Agaricomycetes</taxon>
        <taxon>Agaricomycetidae</taxon>
        <taxon>Agaricales</taxon>
        <taxon>Agaricineae</taxon>
        <taxon>Hydnangiaceae</taxon>
        <taxon>Laccaria</taxon>
    </lineage>
</organism>
<reference evidence="6 7" key="1">
    <citation type="submission" date="2014-04" db="EMBL/GenBank/DDBJ databases">
        <authorList>
            <consortium name="DOE Joint Genome Institute"/>
            <person name="Kuo A."/>
            <person name="Kohler A."/>
            <person name="Nagy L.G."/>
            <person name="Floudas D."/>
            <person name="Copeland A."/>
            <person name="Barry K.W."/>
            <person name="Cichocki N."/>
            <person name="Veneault-Fourrey C."/>
            <person name="LaButti K."/>
            <person name="Lindquist E.A."/>
            <person name="Lipzen A."/>
            <person name="Lundell T."/>
            <person name="Morin E."/>
            <person name="Murat C."/>
            <person name="Sun H."/>
            <person name="Tunlid A."/>
            <person name="Henrissat B."/>
            <person name="Grigoriev I.V."/>
            <person name="Hibbett D.S."/>
            <person name="Martin F."/>
            <person name="Nordberg H.P."/>
            <person name="Cantor M.N."/>
            <person name="Hua S.X."/>
        </authorList>
    </citation>
    <scope>NUCLEOTIDE SEQUENCE [LARGE SCALE GENOMIC DNA]</scope>
    <source>
        <strain evidence="6 7">LaAM-08-1</strain>
    </source>
</reference>
<dbReference type="Proteomes" id="UP000054477">
    <property type="component" value="Unassembled WGS sequence"/>
</dbReference>
<evidence type="ECO:0000313" key="7">
    <source>
        <dbReference type="Proteomes" id="UP000054477"/>
    </source>
</evidence>
<feature type="region of interest" description="Disordered" evidence="5">
    <location>
        <begin position="197"/>
        <end position="227"/>
    </location>
</feature>
<dbReference type="GO" id="GO:0005655">
    <property type="term" value="C:nucleolar ribonuclease P complex"/>
    <property type="evidence" value="ECO:0007669"/>
    <property type="project" value="TreeGrafter"/>
</dbReference>
<dbReference type="Gene3D" id="6.20.50.20">
    <property type="match status" value="1"/>
</dbReference>
<dbReference type="InterPro" id="IPR007175">
    <property type="entry name" value="Rpr2/Snm1/Rpp21"/>
</dbReference>
<name>A0A0C9XBS3_9AGAR</name>
<feature type="region of interest" description="Disordered" evidence="5">
    <location>
        <begin position="45"/>
        <end position="83"/>
    </location>
</feature>
<feature type="compositionally biased region" description="Low complexity" evidence="5">
    <location>
        <begin position="45"/>
        <end position="55"/>
    </location>
</feature>
<gene>
    <name evidence="6" type="ORF">K443DRAFT_298120</name>
</gene>
<dbReference type="GO" id="GO:0008033">
    <property type="term" value="P:tRNA processing"/>
    <property type="evidence" value="ECO:0007669"/>
    <property type="project" value="UniProtKB-KW"/>
</dbReference>
<evidence type="ECO:0000256" key="3">
    <source>
        <dbReference type="ARBA" id="ARBA00022833"/>
    </source>
</evidence>
<feature type="region of interest" description="Disordered" evidence="5">
    <location>
        <begin position="159"/>
        <end position="182"/>
    </location>
</feature>
<evidence type="ECO:0008006" key="8">
    <source>
        <dbReference type="Google" id="ProtNLM"/>
    </source>
</evidence>
<accession>A0A0C9XBS3</accession>
<dbReference type="GO" id="GO:0046872">
    <property type="term" value="F:metal ion binding"/>
    <property type="evidence" value="ECO:0007669"/>
    <property type="project" value="UniProtKB-KW"/>
</dbReference>
<dbReference type="AlphaFoldDB" id="A0A0C9XBS3"/>
<dbReference type="Pfam" id="PF04032">
    <property type="entry name" value="Rpr2"/>
    <property type="match status" value="1"/>
</dbReference>
<reference evidence="7" key="2">
    <citation type="submission" date="2015-01" db="EMBL/GenBank/DDBJ databases">
        <title>Evolutionary Origins and Diversification of the Mycorrhizal Mutualists.</title>
        <authorList>
            <consortium name="DOE Joint Genome Institute"/>
            <consortium name="Mycorrhizal Genomics Consortium"/>
            <person name="Kohler A."/>
            <person name="Kuo A."/>
            <person name="Nagy L.G."/>
            <person name="Floudas D."/>
            <person name="Copeland A."/>
            <person name="Barry K.W."/>
            <person name="Cichocki N."/>
            <person name="Veneault-Fourrey C."/>
            <person name="LaButti K."/>
            <person name="Lindquist E.A."/>
            <person name="Lipzen A."/>
            <person name="Lundell T."/>
            <person name="Morin E."/>
            <person name="Murat C."/>
            <person name="Riley R."/>
            <person name="Ohm R."/>
            <person name="Sun H."/>
            <person name="Tunlid A."/>
            <person name="Henrissat B."/>
            <person name="Grigoriev I.V."/>
            <person name="Hibbett D.S."/>
            <person name="Martin F."/>
        </authorList>
    </citation>
    <scope>NUCLEOTIDE SEQUENCE [LARGE SCALE GENOMIC DNA]</scope>
    <source>
        <strain evidence="7">LaAM-08-1</strain>
    </source>
</reference>
<evidence type="ECO:0000313" key="6">
    <source>
        <dbReference type="EMBL" id="KIK09695.1"/>
    </source>
</evidence>
<evidence type="ECO:0000256" key="1">
    <source>
        <dbReference type="ARBA" id="ARBA00022694"/>
    </source>
</evidence>
<dbReference type="OrthoDB" id="128536at2759"/>
<comment type="similarity">
    <text evidence="4">Belongs to the eukaryotic/archaeal RNase P protein component 4 family.</text>
</comment>
<evidence type="ECO:0000256" key="4">
    <source>
        <dbReference type="ARBA" id="ARBA00038402"/>
    </source>
</evidence>
<dbReference type="STRING" id="1095629.A0A0C9XBS3"/>
<evidence type="ECO:0000256" key="5">
    <source>
        <dbReference type="SAM" id="MobiDB-lite"/>
    </source>
</evidence>
<dbReference type="PANTHER" id="PTHR14742:SF0">
    <property type="entry name" value="RIBONUCLEASE P PROTEIN SUBUNIT P21"/>
    <property type="match status" value="1"/>
</dbReference>
<proteinExistence type="inferred from homology"/>
<keyword evidence="7" id="KW-1185">Reference proteome</keyword>
<dbReference type="EMBL" id="KN838537">
    <property type="protein sequence ID" value="KIK09695.1"/>
    <property type="molecule type" value="Genomic_DNA"/>
</dbReference>
<evidence type="ECO:0000256" key="2">
    <source>
        <dbReference type="ARBA" id="ARBA00022723"/>
    </source>
</evidence>
<dbReference type="HOGENOM" id="CLU_079140_0_0_1"/>
<keyword evidence="2" id="KW-0479">Metal-binding</keyword>
<keyword evidence="3" id="KW-0862">Zinc</keyword>
<dbReference type="PANTHER" id="PTHR14742">
    <property type="entry name" value="RIBONUCLEASE P SUBUNIT P21"/>
    <property type="match status" value="1"/>
</dbReference>
<keyword evidence="1" id="KW-0819">tRNA processing</keyword>
<protein>
    <recommendedName>
        <fullName evidence="8">Rpr2-domain-containing protein</fullName>
    </recommendedName>
</protein>